<organism evidence="2 3">
    <name type="scientific">Thalassotalea euphylliae</name>
    <dbReference type="NCBI Taxonomy" id="1655234"/>
    <lineage>
        <taxon>Bacteria</taxon>
        <taxon>Pseudomonadati</taxon>
        <taxon>Pseudomonadota</taxon>
        <taxon>Gammaproteobacteria</taxon>
        <taxon>Alteromonadales</taxon>
        <taxon>Colwelliaceae</taxon>
        <taxon>Thalassotalea</taxon>
    </lineage>
</organism>
<dbReference type="SUPFAM" id="SSF159888">
    <property type="entry name" value="YdhG-like"/>
    <property type="match status" value="1"/>
</dbReference>
<accession>A0A3E0UF96</accession>
<name>A0A3E0UF96_9GAMM</name>
<dbReference type="InterPro" id="IPR014922">
    <property type="entry name" value="YdhG-like"/>
</dbReference>
<dbReference type="Pfam" id="PF08818">
    <property type="entry name" value="DUF1801"/>
    <property type="match status" value="1"/>
</dbReference>
<dbReference type="EMBL" id="QUOV01000001">
    <property type="protein sequence ID" value="REL35344.1"/>
    <property type="molecule type" value="Genomic_DNA"/>
</dbReference>
<evidence type="ECO:0000313" key="2">
    <source>
        <dbReference type="EMBL" id="REL35344.1"/>
    </source>
</evidence>
<feature type="domain" description="YdhG-like" evidence="1">
    <location>
        <begin position="30"/>
        <end position="128"/>
    </location>
</feature>
<dbReference type="RefSeq" id="WP_116000018.1">
    <property type="nucleotide sequence ID" value="NZ_QUOV01000001.1"/>
</dbReference>
<reference evidence="2 3" key="1">
    <citation type="submission" date="2018-08" db="EMBL/GenBank/DDBJ databases">
        <title>Thalassotalea euphylliae genome.</title>
        <authorList>
            <person name="Summers S."/>
            <person name="Rice S.A."/>
            <person name="Freckelton M.L."/>
            <person name="Nedved B.T."/>
            <person name="Hadfield M.G."/>
        </authorList>
    </citation>
    <scope>NUCLEOTIDE SEQUENCE [LARGE SCALE GENOMIC DNA]</scope>
    <source>
        <strain evidence="2 3">H2</strain>
    </source>
</reference>
<proteinExistence type="predicted"/>
<gene>
    <name evidence="2" type="ORF">DXX92_08245</name>
</gene>
<dbReference type="AlphaFoldDB" id="A0A3E0UF96"/>
<protein>
    <submittedName>
        <fullName evidence="2">DUF1801 domain-containing protein</fullName>
    </submittedName>
</protein>
<dbReference type="Proteomes" id="UP000256999">
    <property type="component" value="Unassembled WGS sequence"/>
</dbReference>
<dbReference type="OrthoDB" id="5951444at2"/>
<evidence type="ECO:0000313" key="3">
    <source>
        <dbReference type="Proteomes" id="UP000256999"/>
    </source>
</evidence>
<evidence type="ECO:0000259" key="1">
    <source>
        <dbReference type="Pfam" id="PF08818"/>
    </source>
</evidence>
<sequence length="138" mass="15438">MALKTQENDADVKTFIESVGHPQKVTDGLALLELMTTLTGKPAKMWGNSIVGFSKYTYQNTSSGGTWPITGFSPRKTALSVYIMPGFDEFSEELARLGKHKLGKSCLYINKLADIDPDVLKTIIRKSIRMMEQRYPCE</sequence>
<comment type="caution">
    <text evidence="2">The sequence shown here is derived from an EMBL/GenBank/DDBJ whole genome shotgun (WGS) entry which is preliminary data.</text>
</comment>